<dbReference type="Proteomes" id="UP001443914">
    <property type="component" value="Unassembled WGS sequence"/>
</dbReference>
<proteinExistence type="inferred from homology"/>
<gene>
    <name evidence="3" type="ORF">RND81_11G032100</name>
</gene>
<keyword evidence="4" id="KW-1185">Reference proteome</keyword>
<evidence type="ECO:0000313" key="3">
    <source>
        <dbReference type="EMBL" id="KAK9675803.1"/>
    </source>
</evidence>
<evidence type="ECO:0000313" key="4">
    <source>
        <dbReference type="Proteomes" id="UP001443914"/>
    </source>
</evidence>
<dbReference type="EMBL" id="JBDFQZ010000011">
    <property type="protein sequence ID" value="KAK9675803.1"/>
    <property type="molecule type" value="Genomic_DNA"/>
</dbReference>
<evidence type="ECO:0000256" key="1">
    <source>
        <dbReference type="ARBA" id="ARBA00009817"/>
    </source>
</evidence>
<dbReference type="PANTHER" id="PTHR11220">
    <property type="entry name" value="HEME-BINDING PROTEIN-RELATED"/>
    <property type="match status" value="1"/>
</dbReference>
<evidence type="ECO:0008006" key="5">
    <source>
        <dbReference type="Google" id="ProtNLM"/>
    </source>
</evidence>
<organism evidence="3 4">
    <name type="scientific">Saponaria officinalis</name>
    <name type="common">Common soapwort</name>
    <name type="synonym">Lychnis saponaria</name>
    <dbReference type="NCBI Taxonomy" id="3572"/>
    <lineage>
        <taxon>Eukaryota</taxon>
        <taxon>Viridiplantae</taxon>
        <taxon>Streptophyta</taxon>
        <taxon>Embryophyta</taxon>
        <taxon>Tracheophyta</taxon>
        <taxon>Spermatophyta</taxon>
        <taxon>Magnoliopsida</taxon>
        <taxon>eudicotyledons</taxon>
        <taxon>Gunneridae</taxon>
        <taxon>Pentapetalae</taxon>
        <taxon>Caryophyllales</taxon>
        <taxon>Caryophyllaceae</taxon>
        <taxon>Caryophylleae</taxon>
        <taxon>Saponaria</taxon>
    </lineage>
</organism>
<dbReference type="Pfam" id="PF04832">
    <property type="entry name" value="SOUL"/>
    <property type="match status" value="1"/>
</dbReference>
<accession>A0AAW1HHE8</accession>
<dbReference type="PANTHER" id="PTHR11220:SF1">
    <property type="entry name" value="HEME-BINDING PROTEIN 2"/>
    <property type="match status" value="1"/>
</dbReference>
<feature type="region of interest" description="Disordered" evidence="2">
    <location>
        <begin position="1"/>
        <end position="27"/>
    </location>
</feature>
<protein>
    <recommendedName>
        <fullName evidence="5">SOUL heme-binding protein</fullName>
    </recommendedName>
</protein>
<sequence>MEEEEGGFDDGSVLGRTESGNESPTYMTIHTESEFEIRFYRDSAWISAYVDHPSFHQATKFGFHSFPGLYRLFQYIQDANLNFSRIPMTKLVLMSIVPGSGPLNSLAYSVRFYLPLKFQDDPPVPLPEIHLKPVRWAGHYVAVSKFSGFARDRNVVKEAEKLAASLHQPLTWHVTSHISHLTSKSDGFRVEGHVKRN</sequence>
<evidence type="ECO:0000256" key="2">
    <source>
        <dbReference type="SAM" id="MobiDB-lite"/>
    </source>
</evidence>
<feature type="compositionally biased region" description="Polar residues" evidence="2">
    <location>
        <begin position="18"/>
        <end position="27"/>
    </location>
</feature>
<dbReference type="FunFam" id="3.20.80.10:FF:000002">
    <property type="entry name" value="Heme-binding protein 2"/>
    <property type="match status" value="1"/>
</dbReference>
<comment type="caution">
    <text evidence="3">The sequence shown here is derived from an EMBL/GenBank/DDBJ whole genome shotgun (WGS) entry which is preliminary data.</text>
</comment>
<reference evidence="3" key="1">
    <citation type="submission" date="2024-03" db="EMBL/GenBank/DDBJ databases">
        <title>WGS assembly of Saponaria officinalis var. Norfolk2.</title>
        <authorList>
            <person name="Jenkins J."/>
            <person name="Shu S."/>
            <person name="Grimwood J."/>
            <person name="Barry K."/>
            <person name="Goodstein D."/>
            <person name="Schmutz J."/>
            <person name="Leebens-Mack J."/>
            <person name="Osbourn A."/>
        </authorList>
    </citation>
    <scope>NUCLEOTIDE SEQUENCE [LARGE SCALE GENOMIC DNA]</scope>
    <source>
        <strain evidence="3">JIC</strain>
    </source>
</reference>
<dbReference type="InterPro" id="IPR011256">
    <property type="entry name" value="Reg_factor_effector_dom_sf"/>
</dbReference>
<name>A0AAW1HHE8_SAPOF</name>
<dbReference type="InterPro" id="IPR006917">
    <property type="entry name" value="SOUL_heme-bd"/>
</dbReference>
<dbReference type="Gene3D" id="3.20.80.10">
    <property type="entry name" value="Regulatory factor, effector binding domain"/>
    <property type="match status" value="1"/>
</dbReference>
<dbReference type="SUPFAM" id="SSF55136">
    <property type="entry name" value="Probable bacterial effector-binding domain"/>
    <property type="match status" value="1"/>
</dbReference>
<dbReference type="AlphaFoldDB" id="A0AAW1HHE8"/>
<comment type="similarity">
    <text evidence="1">Belongs to the HEBP family.</text>
</comment>